<reference evidence="1 2" key="1">
    <citation type="submission" date="2016-10" db="EMBL/GenBank/DDBJ databases">
        <title>Comparative genome analysis of multiple Pseudomonas spp. focuses on biocontrol and plant growth promoting traits.</title>
        <authorList>
            <person name="Tao X.-Y."/>
            <person name="Taylor C.G."/>
        </authorList>
    </citation>
    <scope>NUCLEOTIDE SEQUENCE [LARGE SCALE GENOMIC DNA]</scope>
    <source>
        <strain evidence="1 2">37A10</strain>
    </source>
</reference>
<dbReference type="InterPro" id="IPR036626">
    <property type="entry name" value="GpW_sf"/>
</dbReference>
<dbReference type="OrthoDB" id="8780629at2"/>
<name>A0A423KIC9_9PSED</name>
<comment type="caution">
    <text evidence="1">The sequence shown here is derived from an EMBL/GenBank/DDBJ whole genome shotgun (WGS) entry which is preliminary data.</text>
</comment>
<dbReference type="AlphaFoldDB" id="A0A423KIC9"/>
<dbReference type="InterPro" id="IPR004174">
    <property type="entry name" value="GpW"/>
</dbReference>
<dbReference type="EMBL" id="MOBQ01000002">
    <property type="protein sequence ID" value="RON52917.1"/>
    <property type="molecule type" value="Genomic_DNA"/>
</dbReference>
<dbReference type="GO" id="GO:0019058">
    <property type="term" value="P:viral life cycle"/>
    <property type="evidence" value="ECO:0007669"/>
    <property type="project" value="InterPro"/>
</dbReference>
<accession>A0A423KIC9</accession>
<dbReference type="RefSeq" id="WP_123508071.1">
    <property type="nucleotide sequence ID" value="NZ_MOBQ01000002.1"/>
</dbReference>
<organism evidence="1 2">
    <name type="scientific">Pseudomonas frederiksbergensis</name>
    <dbReference type="NCBI Taxonomy" id="104087"/>
    <lineage>
        <taxon>Bacteria</taxon>
        <taxon>Pseudomonadati</taxon>
        <taxon>Pseudomonadota</taxon>
        <taxon>Gammaproteobacteria</taxon>
        <taxon>Pseudomonadales</taxon>
        <taxon>Pseudomonadaceae</taxon>
        <taxon>Pseudomonas</taxon>
    </lineage>
</organism>
<dbReference type="Gene3D" id="3.30.1580.10">
    <property type="entry name" value="Head-to-tail joining protein W"/>
    <property type="match status" value="1"/>
</dbReference>
<dbReference type="SUPFAM" id="SSF64210">
    <property type="entry name" value="Head-to-tail joining protein W, gpW"/>
    <property type="match status" value="1"/>
</dbReference>
<proteinExistence type="predicted"/>
<evidence type="ECO:0000313" key="1">
    <source>
        <dbReference type="EMBL" id="RON52917.1"/>
    </source>
</evidence>
<dbReference type="Pfam" id="PF02831">
    <property type="entry name" value="gpW"/>
    <property type="match status" value="1"/>
</dbReference>
<sequence length="89" mass="9736">MSRCGPNSSLLAGISRESLQVSLQNAQQAYLQLSMGGKVETATYTQGDGSKSITYTRANIAQLANIILMLQKQLGIVCQARRPLTFRFK</sequence>
<evidence type="ECO:0000313" key="2">
    <source>
        <dbReference type="Proteomes" id="UP000285349"/>
    </source>
</evidence>
<gene>
    <name evidence="1" type="ORF">BK666_02130</name>
</gene>
<protein>
    <submittedName>
        <fullName evidence="1">Phage head-tail adapter protein</fullName>
    </submittedName>
</protein>
<dbReference type="Proteomes" id="UP000285349">
    <property type="component" value="Unassembled WGS sequence"/>
</dbReference>